<proteinExistence type="predicted"/>
<dbReference type="InterPro" id="IPR027417">
    <property type="entry name" value="P-loop_NTPase"/>
</dbReference>
<evidence type="ECO:0000313" key="1">
    <source>
        <dbReference type="EMBL" id="VFJ72982.1"/>
    </source>
</evidence>
<gene>
    <name evidence="1" type="ORF">BECKFW1821C_GA0114237_104133</name>
</gene>
<protein>
    <recommendedName>
        <fullName evidence="2">AAA domain-containing protein</fullName>
    </recommendedName>
</protein>
<sequence length="52" mass="6041">MKENPLREIESRNFKCFEQLYLEGLRRVNLIGGKNNVGKTAFIIRIILNYGA</sequence>
<dbReference type="Gene3D" id="3.40.50.300">
    <property type="entry name" value="P-loop containing nucleotide triphosphate hydrolases"/>
    <property type="match status" value="1"/>
</dbReference>
<accession>A0A450TVF0</accession>
<dbReference type="EMBL" id="CAADFE010000041">
    <property type="protein sequence ID" value="VFJ72982.1"/>
    <property type="molecule type" value="Genomic_DNA"/>
</dbReference>
<organism evidence="1">
    <name type="scientific">Candidatus Kentrum sp. FW</name>
    <dbReference type="NCBI Taxonomy" id="2126338"/>
    <lineage>
        <taxon>Bacteria</taxon>
        <taxon>Pseudomonadati</taxon>
        <taxon>Pseudomonadota</taxon>
        <taxon>Gammaproteobacteria</taxon>
        <taxon>Candidatus Kentrum</taxon>
    </lineage>
</organism>
<name>A0A450TVF0_9GAMM</name>
<reference evidence="1" key="1">
    <citation type="submission" date="2019-02" db="EMBL/GenBank/DDBJ databases">
        <authorList>
            <person name="Gruber-Vodicka R. H."/>
            <person name="Seah K. B. B."/>
        </authorList>
    </citation>
    <scope>NUCLEOTIDE SEQUENCE</scope>
    <source>
        <strain evidence="1">BECK_BZ131</strain>
    </source>
</reference>
<dbReference type="AlphaFoldDB" id="A0A450TVF0"/>
<evidence type="ECO:0008006" key="2">
    <source>
        <dbReference type="Google" id="ProtNLM"/>
    </source>
</evidence>